<comment type="similarity">
    <text evidence="1">Belongs to the AB hydrolase superfamily. AB hydrolase 4 family.</text>
</comment>
<dbReference type="Pfam" id="PF00561">
    <property type="entry name" value="Abhydrolase_1"/>
    <property type="match status" value="1"/>
</dbReference>
<feature type="domain" description="AB hydrolase-1" evidence="4">
    <location>
        <begin position="80"/>
        <end position="322"/>
    </location>
</feature>
<name>A0A4R6DR87_9RHOO</name>
<dbReference type="InterPro" id="IPR050960">
    <property type="entry name" value="AB_hydrolase_4_sf"/>
</dbReference>
<organism evidence="5 6">
    <name type="scientific">Azoarcus indigens</name>
    <dbReference type="NCBI Taxonomy" id="29545"/>
    <lineage>
        <taxon>Bacteria</taxon>
        <taxon>Pseudomonadati</taxon>
        <taxon>Pseudomonadota</taxon>
        <taxon>Betaproteobacteria</taxon>
        <taxon>Rhodocyclales</taxon>
        <taxon>Zoogloeaceae</taxon>
        <taxon>Azoarcus</taxon>
    </lineage>
</organism>
<dbReference type="PANTHER" id="PTHR10794:SF94">
    <property type="entry name" value="ESTERASE YHET-RELATED"/>
    <property type="match status" value="1"/>
</dbReference>
<dbReference type="GO" id="GO:0047372">
    <property type="term" value="F:monoacylglycerol lipase activity"/>
    <property type="evidence" value="ECO:0007669"/>
    <property type="project" value="TreeGrafter"/>
</dbReference>
<dbReference type="InterPro" id="IPR029058">
    <property type="entry name" value="AB_hydrolase_fold"/>
</dbReference>
<evidence type="ECO:0000256" key="1">
    <source>
        <dbReference type="ARBA" id="ARBA00010884"/>
    </source>
</evidence>
<dbReference type="PANTHER" id="PTHR10794">
    <property type="entry name" value="ABHYDROLASE DOMAIN-CONTAINING PROTEIN"/>
    <property type="match status" value="1"/>
</dbReference>
<feature type="active site" description="Charge relay system" evidence="2">
    <location>
        <position position="315"/>
    </location>
</feature>
<dbReference type="Proteomes" id="UP000295129">
    <property type="component" value="Unassembled WGS sequence"/>
</dbReference>
<dbReference type="GO" id="GO:0034338">
    <property type="term" value="F:short-chain carboxylesterase activity"/>
    <property type="evidence" value="ECO:0007669"/>
    <property type="project" value="TreeGrafter"/>
</dbReference>
<reference evidence="5 6" key="1">
    <citation type="submission" date="2019-03" db="EMBL/GenBank/DDBJ databases">
        <title>Genomic Encyclopedia of Type Strains, Phase IV (KMG-IV): sequencing the most valuable type-strain genomes for metagenomic binning, comparative biology and taxonomic classification.</title>
        <authorList>
            <person name="Goeker M."/>
        </authorList>
    </citation>
    <scope>NUCLEOTIDE SEQUENCE [LARGE SCALE GENOMIC DNA]</scope>
    <source>
        <strain evidence="5 6">DSM 12121</strain>
    </source>
</reference>
<dbReference type="EMBL" id="SNVV01000025">
    <property type="protein sequence ID" value="TDN46798.1"/>
    <property type="molecule type" value="Genomic_DNA"/>
</dbReference>
<comment type="caution">
    <text evidence="5">The sequence shown here is derived from an EMBL/GenBank/DDBJ whole genome shotgun (WGS) entry which is preliminary data.</text>
</comment>
<dbReference type="InterPro" id="IPR012020">
    <property type="entry name" value="ABHD4"/>
</dbReference>
<dbReference type="SUPFAM" id="SSF53474">
    <property type="entry name" value="alpha/beta-Hydrolases"/>
    <property type="match status" value="1"/>
</dbReference>
<feature type="region of interest" description="Disordered" evidence="3">
    <location>
        <begin position="1"/>
        <end position="25"/>
    </location>
</feature>
<evidence type="ECO:0000256" key="3">
    <source>
        <dbReference type="SAM" id="MobiDB-lite"/>
    </source>
</evidence>
<accession>A0A4R6DR87</accession>
<evidence type="ECO:0000313" key="5">
    <source>
        <dbReference type="EMBL" id="TDN46798.1"/>
    </source>
</evidence>
<gene>
    <name evidence="5" type="ORF">C7389_12540</name>
</gene>
<feature type="active site" description="Charge relay system" evidence="2">
    <location>
        <position position="287"/>
    </location>
</feature>
<protein>
    <recommendedName>
        <fullName evidence="4">AB hydrolase-1 domain-containing protein</fullName>
    </recommendedName>
</protein>
<keyword evidence="6" id="KW-1185">Reference proteome</keyword>
<dbReference type="AlphaFoldDB" id="A0A4R6DR87"/>
<evidence type="ECO:0000256" key="2">
    <source>
        <dbReference type="PIRSR" id="PIRSR005211-1"/>
    </source>
</evidence>
<sequence length="345" mass="37550">MRPAANQPSQPAPLQAEQKRPPVPADSGYRAPWWLPGPHLQTIWPLARKGLAPPYRRERWETPDGDFIDLDWLDGPADAPLVALFHGLEGSSQSHYAIGLMRALAAKGWRGVIPHFRGCSGEPNRLARAYHSGDSEEIDWILRRLHPAAGGAPLHAAGVSLGGNALLKWLGEREHTAANLLASAAAVCPPLDLAISGRHLATGFNRVYTRHFLATLKLKALAKLTAAPELFDAARLRRAASLFDFDDLYTGPVHGFAGADDYWLRASSKPWLRAVRLPTLLLLAANDPFVPPAAQPEAAELSPAILFERPASGGHVGFLTAPWPGDTGWLARRLLSHFEARQDTI</sequence>
<evidence type="ECO:0000313" key="6">
    <source>
        <dbReference type="Proteomes" id="UP000295129"/>
    </source>
</evidence>
<evidence type="ECO:0000259" key="4">
    <source>
        <dbReference type="Pfam" id="PF00561"/>
    </source>
</evidence>
<dbReference type="PIRSF" id="PIRSF005211">
    <property type="entry name" value="Ab_hydro_YheT"/>
    <property type="match status" value="1"/>
</dbReference>
<dbReference type="InterPro" id="IPR000073">
    <property type="entry name" value="AB_hydrolase_1"/>
</dbReference>
<proteinExistence type="inferred from homology"/>
<dbReference type="Gene3D" id="3.40.50.1820">
    <property type="entry name" value="alpha/beta hydrolase"/>
    <property type="match status" value="1"/>
</dbReference>
<feature type="active site" description="Charge relay system" evidence="2">
    <location>
        <position position="160"/>
    </location>
</feature>